<evidence type="ECO:0000256" key="2">
    <source>
        <dbReference type="ARBA" id="ARBA00023125"/>
    </source>
</evidence>
<feature type="transmembrane region" description="Helical" evidence="4">
    <location>
        <begin position="100"/>
        <end position="124"/>
    </location>
</feature>
<feature type="domain" description="HTH araC/xylS-type" evidence="5">
    <location>
        <begin position="274"/>
        <end position="380"/>
    </location>
</feature>
<feature type="transmembrane region" description="Helical" evidence="4">
    <location>
        <begin position="66"/>
        <end position="88"/>
    </location>
</feature>
<evidence type="ECO:0000313" key="6">
    <source>
        <dbReference type="EMBL" id="PKR60388.1"/>
    </source>
</evidence>
<dbReference type="GO" id="GO:0043565">
    <property type="term" value="F:sequence-specific DNA binding"/>
    <property type="evidence" value="ECO:0007669"/>
    <property type="project" value="InterPro"/>
</dbReference>
<dbReference type="GO" id="GO:0003700">
    <property type="term" value="F:DNA-binding transcription factor activity"/>
    <property type="evidence" value="ECO:0007669"/>
    <property type="project" value="InterPro"/>
</dbReference>
<evidence type="ECO:0000256" key="1">
    <source>
        <dbReference type="ARBA" id="ARBA00023015"/>
    </source>
</evidence>
<gene>
    <name evidence="6" type="ORF">COO92_03335</name>
</gene>
<name>A0A2N3LC90_9PROT</name>
<keyword evidence="2" id="KW-0238">DNA-binding</keyword>
<dbReference type="InterPro" id="IPR018062">
    <property type="entry name" value="HTH_AraC-typ_CS"/>
</dbReference>
<evidence type="ECO:0000259" key="5">
    <source>
        <dbReference type="PROSITE" id="PS01124"/>
    </source>
</evidence>
<dbReference type="AlphaFoldDB" id="A0A2N3LC90"/>
<dbReference type="InterPro" id="IPR018060">
    <property type="entry name" value="HTH_AraC"/>
</dbReference>
<keyword evidence="1" id="KW-0805">Transcription regulation</keyword>
<dbReference type="RefSeq" id="WP_101299832.1">
    <property type="nucleotide sequence ID" value="NZ_NXGX01000001.1"/>
</dbReference>
<dbReference type="PROSITE" id="PS00041">
    <property type="entry name" value="HTH_ARAC_FAMILY_1"/>
    <property type="match status" value="1"/>
</dbReference>
<feature type="transmembrane region" description="Helical" evidence="4">
    <location>
        <begin position="224"/>
        <end position="242"/>
    </location>
</feature>
<accession>A0A2N3LC90</accession>
<comment type="caution">
    <text evidence="6">The sequence shown here is derived from an EMBL/GenBank/DDBJ whole genome shotgun (WGS) entry which is preliminary data.</text>
</comment>
<keyword evidence="3" id="KW-0804">Transcription</keyword>
<keyword evidence="4" id="KW-0812">Transmembrane</keyword>
<protein>
    <recommendedName>
        <fullName evidence="5">HTH araC/xylS-type domain-containing protein</fullName>
    </recommendedName>
</protein>
<keyword evidence="4" id="KW-0472">Membrane</keyword>
<keyword evidence="7" id="KW-1185">Reference proteome</keyword>
<dbReference type="SUPFAM" id="SSF46689">
    <property type="entry name" value="Homeodomain-like"/>
    <property type="match status" value="1"/>
</dbReference>
<organism evidence="6 7">
    <name type="scientific">Thalassospira lohafexi</name>
    <dbReference type="NCBI Taxonomy" id="744227"/>
    <lineage>
        <taxon>Bacteria</taxon>
        <taxon>Pseudomonadati</taxon>
        <taxon>Pseudomonadota</taxon>
        <taxon>Alphaproteobacteria</taxon>
        <taxon>Rhodospirillales</taxon>
        <taxon>Thalassospiraceae</taxon>
        <taxon>Thalassospira</taxon>
    </lineage>
</organism>
<dbReference type="Pfam" id="PF12833">
    <property type="entry name" value="HTH_18"/>
    <property type="match status" value="1"/>
</dbReference>
<feature type="transmembrane region" description="Helical" evidence="4">
    <location>
        <begin position="6"/>
        <end position="27"/>
    </location>
</feature>
<feature type="transmembrane region" description="Helical" evidence="4">
    <location>
        <begin position="191"/>
        <end position="212"/>
    </location>
</feature>
<evidence type="ECO:0000256" key="4">
    <source>
        <dbReference type="SAM" id="Phobius"/>
    </source>
</evidence>
<dbReference type="Gene3D" id="1.10.10.60">
    <property type="entry name" value="Homeodomain-like"/>
    <property type="match status" value="1"/>
</dbReference>
<reference evidence="6 7" key="1">
    <citation type="submission" date="2017-09" db="EMBL/GenBank/DDBJ databases">
        <title>Biodiversity and function of Thalassospira species in the particle-attached aromatic-hydrocarbon-degrading consortia from the surface seawater of the China South Sea.</title>
        <authorList>
            <person name="Dong C."/>
            <person name="Lai Q."/>
            <person name="Shao Z."/>
        </authorList>
    </citation>
    <scope>NUCLEOTIDE SEQUENCE [LARGE SCALE GENOMIC DNA]</scope>
    <source>
        <strain evidence="6 7">139Z-12</strain>
    </source>
</reference>
<evidence type="ECO:0000256" key="3">
    <source>
        <dbReference type="ARBA" id="ARBA00023163"/>
    </source>
</evidence>
<dbReference type="InterPro" id="IPR020449">
    <property type="entry name" value="Tscrpt_reg_AraC-type_HTH"/>
</dbReference>
<evidence type="ECO:0000313" key="7">
    <source>
        <dbReference type="Proteomes" id="UP000233332"/>
    </source>
</evidence>
<dbReference type="PANTHER" id="PTHR43280:SF2">
    <property type="entry name" value="HTH-TYPE TRANSCRIPTIONAL REGULATOR EXSA"/>
    <property type="match status" value="1"/>
</dbReference>
<dbReference type="PANTHER" id="PTHR43280">
    <property type="entry name" value="ARAC-FAMILY TRANSCRIPTIONAL REGULATOR"/>
    <property type="match status" value="1"/>
</dbReference>
<dbReference type="SMART" id="SM00342">
    <property type="entry name" value="HTH_ARAC"/>
    <property type="match status" value="1"/>
</dbReference>
<dbReference type="EMBL" id="NXGX01000001">
    <property type="protein sequence ID" value="PKR60388.1"/>
    <property type="molecule type" value="Genomic_DNA"/>
</dbReference>
<feature type="transmembrane region" description="Helical" evidence="4">
    <location>
        <begin position="39"/>
        <end position="60"/>
    </location>
</feature>
<proteinExistence type="predicted"/>
<dbReference type="PRINTS" id="PR00032">
    <property type="entry name" value="HTHARAC"/>
</dbReference>
<dbReference type="InterPro" id="IPR009057">
    <property type="entry name" value="Homeodomain-like_sf"/>
</dbReference>
<keyword evidence="4" id="KW-1133">Transmembrane helix</keyword>
<feature type="transmembrane region" description="Helical" evidence="4">
    <location>
        <begin position="144"/>
        <end position="170"/>
    </location>
</feature>
<dbReference type="Proteomes" id="UP000233332">
    <property type="component" value="Unassembled WGS sequence"/>
</dbReference>
<dbReference type="PROSITE" id="PS01124">
    <property type="entry name" value="HTH_ARAC_FAMILY_2"/>
    <property type="match status" value="1"/>
</dbReference>
<sequence length="404" mass="45079">MFETIDILSFMISVTGMVQAGLLLLVLRNEGTSAWHVNRWMGIFLLALSMSFARDIVLLLGGTAVALLLEPLLFSAYFALAPAVYLYFREMSGDLPDRPWLHMLAVPLACCAVAAMMVMVFIRYGDRLFGGDPLHITFDTDFDLSLVATGLLVGLFVFVSVYHIALSRVAHRYTKMLKAKGDHDSLLRRRWVRGVVLCLHSALVAFVLSQLLQMVSRDMHWSNMLVNLGFVLVLLRLNFLLASQPFRTGNAHEQTGINDLRPERRSVMDEYQTAQICKRLEQVAGDGQTLFDPLLTMPKLATRIGVTPNQLSHTLNNVLGQSFFEFVNSVRVHRAAGLLCAEHDRTIIDIAMEVGFNSKSTFNLAFKRVTGMTPSHYRTQAITKPDGLDLSTRFGLTPITPSGN</sequence>